<name>L5KTP5_PTEAL</name>
<feature type="region of interest" description="Disordered" evidence="1">
    <location>
        <begin position="65"/>
        <end position="84"/>
    </location>
</feature>
<dbReference type="Proteomes" id="UP000010552">
    <property type="component" value="Unassembled WGS sequence"/>
</dbReference>
<feature type="compositionally biased region" description="Low complexity" evidence="1">
    <location>
        <begin position="72"/>
        <end position="84"/>
    </location>
</feature>
<protein>
    <submittedName>
        <fullName evidence="2">Uncharacterized protein</fullName>
    </submittedName>
</protein>
<evidence type="ECO:0000313" key="3">
    <source>
        <dbReference type="Proteomes" id="UP000010552"/>
    </source>
</evidence>
<organism evidence="2 3">
    <name type="scientific">Pteropus alecto</name>
    <name type="common">Black flying fox</name>
    <dbReference type="NCBI Taxonomy" id="9402"/>
    <lineage>
        <taxon>Eukaryota</taxon>
        <taxon>Metazoa</taxon>
        <taxon>Chordata</taxon>
        <taxon>Craniata</taxon>
        <taxon>Vertebrata</taxon>
        <taxon>Euteleostomi</taxon>
        <taxon>Mammalia</taxon>
        <taxon>Eutheria</taxon>
        <taxon>Laurasiatheria</taxon>
        <taxon>Chiroptera</taxon>
        <taxon>Yinpterochiroptera</taxon>
        <taxon>Pteropodoidea</taxon>
        <taxon>Pteropodidae</taxon>
        <taxon>Pteropodinae</taxon>
        <taxon>Pteropus</taxon>
    </lineage>
</organism>
<accession>L5KTP5</accession>
<evidence type="ECO:0000256" key="1">
    <source>
        <dbReference type="SAM" id="MobiDB-lite"/>
    </source>
</evidence>
<evidence type="ECO:0000313" key="2">
    <source>
        <dbReference type="EMBL" id="ELK14834.1"/>
    </source>
</evidence>
<gene>
    <name evidence="2" type="ORF">PAL_GLEAN10005630</name>
</gene>
<dbReference type="AlphaFoldDB" id="L5KTP5"/>
<dbReference type="InParanoid" id="L5KTP5"/>
<sequence length="84" mass="9265">MQAGCWSLKPGDKRMVVTLLSMRPCARVLAAEGRRSQEKATCRNVKSSRRTIGLVIARVGKGWAWRKPDRPTNTSSDTSSSSTE</sequence>
<proteinExistence type="predicted"/>
<reference evidence="3" key="1">
    <citation type="journal article" date="2013" name="Science">
        <title>Comparative analysis of bat genomes provides insight into the evolution of flight and immunity.</title>
        <authorList>
            <person name="Zhang G."/>
            <person name="Cowled C."/>
            <person name="Shi Z."/>
            <person name="Huang Z."/>
            <person name="Bishop-Lilly K.A."/>
            <person name="Fang X."/>
            <person name="Wynne J.W."/>
            <person name="Xiong Z."/>
            <person name="Baker M.L."/>
            <person name="Zhao W."/>
            <person name="Tachedjian M."/>
            <person name="Zhu Y."/>
            <person name="Zhou P."/>
            <person name="Jiang X."/>
            <person name="Ng J."/>
            <person name="Yang L."/>
            <person name="Wu L."/>
            <person name="Xiao J."/>
            <person name="Feng Y."/>
            <person name="Chen Y."/>
            <person name="Sun X."/>
            <person name="Zhang Y."/>
            <person name="Marsh G.A."/>
            <person name="Crameri G."/>
            <person name="Broder C.C."/>
            <person name="Frey K.G."/>
            <person name="Wang L.F."/>
            <person name="Wang J."/>
        </authorList>
    </citation>
    <scope>NUCLEOTIDE SEQUENCE [LARGE SCALE GENOMIC DNA]</scope>
</reference>
<dbReference type="EMBL" id="KB030557">
    <property type="protein sequence ID" value="ELK14834.1"/>
    <property type="molecule type" value="Genomic_DNA"/>
</dbReference>
<keyword evidence="3" id="KW-1185">Reference proteome</keyword>